<protein>
    <submittedName>
        <fullName evidence="1">Uncharacterized protein</fullName>
    </submittedName>
</protein>
<name>A0A0A9BSA7_ARUDO</name>
<reference evidence="1" key="2">
    <citation type="journal article" date="2015" name="Data Brief">
        <title>Shoot transcriptome of the giant reed, Arundo donax.</title>
        <authorList>
            <person name="Barrero R.A."/>
            <person name="Guerrero F.D."/>
            <person name="Moolhuijzen P."/>
            <person name="Goolsby J.A."/>
            <person name="Tidwell J."/>
            <person name="Bellgard S.E."/>
            <person name="Bellgard M.I."/>
        </authorList>
    </citation>
    <scope>NUCLEOTIDE SEQUENCE</scope>
    <source>
        <tissue evidence="1">Shoot tissue taken approximately 20 cm above the soil surface</tissue>
    </source>
</reference>
<dbReference type="EMBL" id="GBRH01231709">
    <property type="protein sequence ID" value="JAD66186.1"/>
    <property type="molecule type" value="Transcribed_RNA"/>
</dbReference>
<accession>A0A0A9BSA7</accession>
<sequence>MLFGQIHVQDQPLQVCLRKSFPNFPTDN</sequence>
<proteinExistence type="predicted"/>
<organism evidence="1">
    <name type="scientific">Arundo donax</name>
    <name type="common">Giant reed</name>
    <name type="synonym">Donax arundinaceus</name>
    <dbReference type="NCBI Taxonomy" id="35708"/>
    <lineage>
        <taxon>Eukaryota</taxon>
        <taxon>Viridiplantae</taxon>
        <taxon>Streptophyta</taxon>
        <taxon>Embryophyta</taxon>
        <taxon>Tracheophyta</taxon>
        <taxon>Spermatophyta</taxon>
        <taxon>Magnoliopsida</taxon>
        <taxon>Liliopsida</taxon>
        <taxon>Poales</taxon>
        <taxon>Poaceae</taxon>
        <taxon>PACMAD clade</taxon>
        <taxon>Arundinoideae</taxon>
        <taxon>Arundineae</taxon>
        <taxon>Arundo</taxon>
    </lineage>
</organism>
<evidence type="ECO:0000313" key="1">
    <source>
        <dbReference type="EMBL" id="JAD66186.1"/>
    </source>
</evidence>
<reference evidence="1" key="1">
    <citation type="submission" date="2014-09" db="EMBL/GenBank/DDBJ databases">
        <authorList>
            <person name="Magalhaes I.L.F."/>
            <person name="Oliveira U."/>
            <person name="Santos F.R."/>
            <person name="Vidigal T.H.D.A."/>
            <person name="Brescovit A.D."/>
            <person name="Santos A.J."/>
        </authorList>
    </citation>
    <scope>NUCLEOTIDE SEQUENCE</scope>
    <source>
        <tissue evidence="1">Shoot tissue taken approximately 20 cm above the soil surface</tissue>
    </source>
</reference>
<dbReference type="AlphaFoldDB" id="A0A0A9BSA7"/>